<organism evidence="2 3">
    <name type="scientific">Paenibacillus rhizovicinus</name>
    <dbReference type="NCBI Taxonomy" id="2704463"/>
    <lineage>
        <taxon>Bacteria</taxon>
        <taxon>Bacillati</taxon>
        <taxon>Bacillota</taxon>
        <taxon>Bacilli</taxon>
        <taxon>Bacillales</taxon>
        <taxon>Paenibacillaceae</taxon>
        <taxon>Paenibacillus</taxon>
    </lineage>
</organism>
<gene>
    <name evidence="2" type="ORF">GZH47_01205</name>
</gene>
<keyword evidence="1" id="KW-0732">Signal</keyword>
<dbReference type="EMBL" id="CP048286">
    <property type="protein sequence ID" value="QHW29584.1"/>
    <property type="molecule type" value="Genomic_DNA"/>
</dbReference>
<feature type="signal peptide" evidence="1">
    <location>
        <begin position="1"/>
        <end position="16"/>
    </location>
</feature>
<reference evidence="2 3" key="1">
    <citation type="submission" date="2020-02" db="EMBL/GenBank/DDBJ databases">
        <title>Paenibacillus sp. nov., isolated from rhizosphere soil of tomato.</title>
        <authorList>
            <person name="Weon H.-Y."/>
            <person name="Lee S.A."/>
        </authorList>
    </citation>
    <scope>NUCLEOTIDE SEQUENCE [LARGE SCALE GENOMIC DNA]</scope>
    <source>
        <strain evidence="2 3">14171R-81</strain>
    </source>
</reference>
<dbReference type="NCBIfam" id="NF038039">
    <property type="entry name" value="WGxxGxxG-CTERM"/>
    <property type="match status" value="1"/>
</dbReference>
<protein>
    <submittedName>
        <fullName evidence="2">WGxxGxxG-CTERM domain-containing protein</fullName>
    </submittedName>
</protein>
<keyword evidence="3" id="KW-1185">Reference proteome</keyword>
<evidence type="ECO:0000256" key="1">
    <source>
        <dbReference type="SAM" id="SignalP"/>
    </source>
</evidence>
<evidence type="ECO:0000313" key="3">
    <source>
        <dbReference type="Proteomes" id="UP000479114"/>
    </source>
</evidence>
<dbReference type="AlphaFoldDB" id="A0A6C0NTP7"/>
<proteinExistence type="predicted"/>
<dbReference type="Proteomes" id="UP000479114">
    <property type="component" value="Chromosome"/>
</dbReference>
<sequence>MSMAIVTLMLATSASAYSGTANGGNGGLGSGMGTGTHGANEGMSAKSYNLKMYGLPDETPRTNANANKEVSVYGTGTGSQFWDVNGNPIGTANRDHMYRTQSVASNDGYRAMSATTDNGKNWGNWGWLGLLGLVGLFGNRNRNPERHN</sequence>
<dbReference type="KEGG" id="prz:GZH47_01205"/>
<evidence type="ECO:0000313" key="2">
    <source>
        <dbReference type="EMBL" id="QHW29584.1"/>
    </source>
</evidence>
<feature type="chain" id="PRO_5025611345" evidence="1">
    <location>
        <begin position="17"/>
        <end position="148"/>
    </location>
</feature>
<accession>A0A6C0NTP7</accession>
<name>A0A6C0NTP7_9BACL</name>